<dbReference type="AlphaFoldDB" id="A0A327ZC71"/>
<comment type="caution">
    <text evidence="2">The sequence shown here is derived from an EMBL/GenBank/DDBJ whole genome shotgun (WGS) entry which is preliminary data.</text>
</comment>
<reference evidence="2 3" key="1">
    <citation type="submission" date="2018-06" db="EMBL/GenBank/DDBJ databases">
        <title>Genomic Encyclopedia of Type Strains, Phase III (KMG-III): the genomes of soil and plant-associated and newly described type strains.</title>
        <authorList>
            <person name="Whitman W."/>
        </authorList>
    </citation>
    <scope>NUCLEOTIDE SEQUENCE [LARGE SCALE GENOMIC DNA]</scope>
    <source>
        <strain evidence="2 3">CGMCC 4.7090</strain>
    </source>
</reference>
<protein>
    <submittedName>
        <fullName evidence="2">Uncharacterized protein</fullName>
    </submittedName>
</protein>
<sequence>MRLGEVLDVIERLLTACGHPEIETVHRYGTDQVAGGPSPAGVRVRCTSGAEAYLWGAIWSGENVLPTPAVLPWPARPDRIAVLVCLLLDAARPAGLSGWQLVALDGLGPSDARGKAPRGVRIVAADGTSLLLRATAAGAPMPEPADDPYPGWKIPETLSVS</sequence>
<dbReference type="OrthoDB" id="3386020at2"/>
<gene>
    <name evidence="2" type="ORF">B0I29_107132</name>
</gene>
<evidence type="ECO:0000313" key="2">
    <source>
        <dbReference type="EMBL" id="RAK36870.1"/>
    </source>
</evidence>
<dbReference type="RefSeq" id="WP_111650075.1">
    <property type="nucleotide sequence ID" value="NZ_JACHWI010000001.1"/>
</dbReference>
<proteinExistence type="predicted"/>
<keyword evidence="3" id="KW-1185">Reference proteome</keyword>
<organism evidence="2 3">
    <name type="scientific">Actinoplanes lutulentus</name>
    <dbReference type="NCBI Taxonomy" id="1287878"/>
    <lineage>
        <taxon>Bacteria</taxon>
        <taxon>Bacillati</taxon>
        <taxon>Actinomycetota</taxon>
        <taxon>Actinomycetes</taxon>
        <taxon>Micromonosporales</taxon>
        <taxon>Micromonosporaceae</taxon>
        <taxon>Actinoplanes</taxon>
    </lineage>
</organism>
<feature type="region of interest" description="Disordered" evidence="1">
    <location>
        <begin position="138"/>
        <end position="161"/>
    </location>
</feature>
<dbReference type="Proteomes" id="UP000249341">
    <property type="component" value="Unassembled WGS sequence"/>
</dbReference>
<accession>A0A327ZC71</accession>
<evidence type="ECO:0000313" key="3">
    <source>
        <dbReference type="Proteomes" id="UP000249341"/>
    </source>
</evidence>
<dbReference type="EMBL" id="QLMJ01000007">
    <property type="protein sequence ID" value="RAK36870.1"/>
    <property type="molecule type" value="Genomic_DNA"/>
</dbReference>
<evidence type="ECO:0000256" key="1">
    <source>
        <dbReference type="SAM" id="MobiDB-lite"/>
    </source>
</evidence>
<name>A0A327ZC71_9ACTN</name>